<dbReference type="Proteomes" id="UP000622638">
    <property type="component" value="Unassembled WGS sequence"/>
</dbReference>
<feature type="region of interest" description="Disordered" evidence="1">
    <location>
        <begin position="28"/>
        <end position="75"/>
    </location>
</feature>
<evidence type="ECO:0000313" key="6">
    <source>
        <dbReference type="Proteomes" id="UP000622638"/>
    </source>
</evidence>
<reference evidence="6" key="2">
    <citation type="journal article" date="2019" name="Int. J. Syst. Evol. Microbiol.">
        <title>The Global Catalogue of Microorganisms (GCM) 10K type strain sequencing project: providing services to taxonomists for standard genome sequencing and annotation.</title>
        <authorList>
            <consortium name="The Broad Institute Genomics Platform"/>
            <consortium name="The Broad Institute Genome Sequencing Center for Infectious Disease"/>
            <person name="Wu L."/>
            <person name="Ma J."/>
        </authorList>
    </citation>
    <scope>NUCLEOTIDE SEQUENCE [LARGE SCALE GENOMIC DNA]</scope>
    <source>
        <strain evidence="6">CGMCC 1.15931</strain>
    </source>
</reference>
<accession>A0A6I3SVD7</accession>
<comment type="caution">
    <text evidence="4">The sequence shown here is derived from an EMBL/GenBank/DDBJ whole genome shotgun (WGS) entry which is preliminary data.</text>
</comment>
<evidence type="ECO:0000313" key="5">
    <source>
        <dbReference type="Proteomes" id="UP000430634"/>
    </source>
</evidence>
<dbReference type="Gene3D" id="1.20.120.1490">
    <property type="match status" value="1"/>
</dbReference>
<reference evidence="3" key="4">
    <citation type="submission" date="2024-05" db="EMBL/GenBank/DDBJ databases">
        <authorList>
            <person name="Sun Q."/>
            <person name="Zhou Y."/>
        </authorList>
    </citation>
    <scope>NUCLEOTIDE SEQUENCE</scope>
    <source>
        <strain evidence="3">CGMCC 1.15931</strain>
    </source>
</reference>
<dbReference type="GO" id="GO:0030288">
    <property type="term" value="C:outer membrane-bounded periplasmic space"/>
    <property type="evidence" value="ECO:0007669"/>
    <property type="project" value="TreeGrafter"/>
</dbReference>
<keyword evidence="6" id="KW-1185">Reference proteome</keyword>
<dbReference type="OrthoDB" id="8928345at2"/>
<dbReference type="AlphaFoldDB" id="A0A6I3SVD7"/>
<reference evidence="4 5" key="3">
    <citation type="submission" date="2019-11" db="EMBL/GenBank/DDBJ databases">
        <title>Type strains purchased from KCTC, JCM and DSMZ.</title>
        <authorList>
            <person name="Lu H."/>
        </authorList>
    </citation>
    <scope>NUCLEOTIDE SEQUENCE [LARGE SCALE GENOMIC DNA]</scope>
    <source>
        <strain evidence="4 5">KCTC 52429</strain>
    </source>
</reference>
<dbReference type="PANTHER" id="PTHR38102:SF1">
    <property type="entry name" value="PERIPLASMIC CHAPERONE SPY"/>
    <property type="match status" value="1"/>
</dbReference>
<evidence type="ECO:0000313" key="3">
    <source>
        <dbReference type="EMBL" id="GGC11470.1"/>
    </source>
</evidence>
<dbReference type="Proteomes" id="UP000430634">
    <property type="component" value="Unassembled WGS sequence"/>
</dbReference>
<dbReference type="GO" id="GO:0051082">
    <property type="term" value="F:unfolded protein binding"/>
    <property type="evidence" value="ECO:0007669"/>
    <property type="project" value="TreeGrafter"/>
</dbReference>
<reference evidence="3" key="1">
    <citation type="journal article" date="2014" name="Int. J. Syst. Evol. Microbiol.">
        <title>Complete genome of a new Firmicutes species belonging to the dominant human colonic microbiota ('Ruminococcus bicirculans') reveals two chromosomes and a selective capacity to utilize plant glucans.</title>
        <authorList>
            <consortium name="NISC Comparative Sequencing Program"/>
            <person name="Wegmann U."/>
            <person name="Louis P."/>
            <person name="Goesmann A."/>
            <person name="Henrissat B."/>
            <person name="Duncan S.H."/>
            <person name="Flint H.J."/>
        </authorList>
    </citation>
    <scope>NUCLEOTIDE SEQUENCE</scope>
    <source>
        <strain evidence="3">CGMCC 1.15931</strain>
    </source>
</reference>
<feature type="compositionally biased region" description="Basic and acidic residues" evidence="1">
    <location>
        <begin position="34"/>
        <end position="45"/>
    </location>
</feature>
<dbReference type="EMBL" id="BMKG01000015">
    <property type="protein sequence ID" value="GGC11470.1"/>
    <property type="molecule type" value="Genomic_DNA"/>
</dbReference>
<dbReference type="PANTHER" id="PTHR38102">
    <property type="entry name" value="PERIPLASMIC CHAPERONE SPY"/>
    <property type="match status" value="1"/>
</dbReference>
<sequence>MNNSNNKLLSILAAAVLALPLAVNAADLDAGDDGAPHARGPDDRAGPPGRGSGGPRGGDGPFGFGPGPDGPPFLRGVELSEAQQDKVFAILHGQVPYLREQSRAHEKAERALFALHGAARFDDAAAARLAQASAQAMANITLQHLRTQQKVLAVLTPEQRKQVDERNAGLVARVPRP</sequence>
<evidence type="ECO:0000313" key="4">
    <source>
        <dbReference type="EMBL" id="MTV53188.1"/>
    </source>
</evidence>
<organism evidence="4 5">
    <name type="scientific">Pseudoduganella buxea</name>
    <dbReference type="NCBI Taxonomy" id="1949069"/>
    <lineage>
        <taxon>Bacteria</taxon>
        <taxon>Pseudomonadati</taxon>
        <taxon>Pseudomonadota</taxon>
        <taxon>Betaproteobacteria</taxon>
        <taxon>Burkholderiales</taxon>
        <taxon>Oxalobacteraceae</taxon>
        <taxon>Telluria group</taxon>
        <taxon>Pseudoduganella</taxon>
    </lineage>
</organism>
<feature type="chain" id="PRO_5026342117" evidence="2">
    <location>
        <begin position="26"/>
        <end position="177"/>
    </location>
</feature>
<keyword evidence="2" id="KW-0732">Signal</keyword>
<dbReference type="EMBL" id="WNKZ01000024">
    <property type="protein sequence ID" value="MTV53188.1"/>
    <property type="molecule type" value="Genomic_DNA"/>
</dbReference>
<protein>
    <submittedName>
        <fullName evidence="4">Periplasmic heavy metal sensor</fullName>
    </submittedName>
</protein>
<feature type="signal peptide" evidence="2">
    <location>
        <begin position="1"/>
        <end position="25"/>
    </location>
</feature>
<feature type="compositionally biased region" description="Gly residues" evidence="1">
    <location>
        <begin position="48"/>
        <end position="67"/>
    </location>
</feature>
<evidence type="ECO:0000256" key="1">
    <source>
        <dbReference type="SAM" id="MobiDB-lite"/>
    </source>
</evidence>
<proteinExistence type="predicted"/>
<dbReference type="InterPro" id="IPR052211">
    <property type="entry name" value="Cpx_auxiliary_protein"/>
</dbReference>
<dbReference type="Pfam" id="PF13801">
    <property type="entry name" value="Metal_resist"/>
    <property type="match status" value="1"/>
</dbReference>
<dbReference type="RefSeq" id="WP_155470509.1">
    <property type="nucleotide sequence ID" value="NZ_BMKG01000015.1"/>
</dbReference>
<dbReference type="InterPro" id="IPR025961">
    <property type="entry name" value="Metal_resist"/>
</dbReference>
<evidence type="ECO:0000256" key="2">
    <source>
        <dbReference type="SAM" id="SignalP"/>
    </source>
</evidence>
<name>A0A6I3SVD7_9BURK</name>
<gene>
    <name evidence="3" type="ORF">GCM10011572_36120</name>
    <name evidence="4" type="ORF">GM672_10640</name>
</gene>